<dbReference type="EMBL" id="QGDJ01000025">
    <property type="protein sequence ID" value="PWJ10191.1"/>
    <property type="molecule type" value="Genomic_DNA"/>
</dbReference>
<dbReference type="OrthoDB" id="7875393at2"/>
<accession>A0A2Y9B5C8</accession>
<dbReference type="InterPro" id="IPR029058">
    <property type="entry name" value="AB_hydrolase_fold"/>
</dbReference>
<dbReference type="SUPFAM" id="SSF51120">
    <property type="entry name" value="beta-Roll"/>
    <property type="match status" value="1"/>
</dbReference>
<evidence type="ECO:0000313" key="1">
    <source>
        <dbReference type="EMBL" id="PWJ10191.1"/>
    </source>
</evidence>
<dbReference type="Gene3D" id="3.40.50.1820">
    <property type="entry name" value="alpha/beta hydrolase"/>
    <property type="match status" value="1"/>
</dbReference>
<dbReference type="InterPro" id="IPR011049">
    <property type="entry name" value="Serralysin-like_metalloprot_C"/>
</dbReference>
<dbReference type="Proteomes" id="UP000251571">
    <property type="component" value="Unassembled WGS sequence"/>
</dbReference>
<evidence type="ECO:0000313" key="3">
    <source>
        <dbReference type="Proteomes" id="UP000245839"/>
    </source>
</evidence>
<reference evidence="1 3" key="2">
    <citation type="submission" date="2018-03" db="EMBL/GenBank/DDBJ databases">
        <title>Genomic Encyclopedia of Archaeal and Bacterial Type Strains, Phase II (KMG-II): from individual species to whole genera.</title>
        <authorList>
            <person name="Goeker M."/>
        </authorList>
    </citation>
    <scope>NUCLEOTIDE SEQUENCE [LARGE SCALE GENOMIC DNA]</scope>
    <source>
        <strain evidence="1 3">DSM 25227</strain>
    </source>
</reference>
<dbReference type="EMBL" id="UETC01000025">
    <property type="protein sequence ID" value="SSA51764.1"/>
    <property type="molecule type" value="Genomic_DNA"/>
</dbReference>
<gene>
    <name evidence="1" type="ORF">BCF38_1257</name>
    <name evidence="2" type="ORF">SAMN05421539_1257</name>
</gene>
<dbReference type="Gene3D" id="2.150.10.10">
    <property type="entry name" value="Serralysin-like metalloprotease, C-terminal"/>
    <property type="match status" value="2"/>
</dbReference>
<dbReference type="InterPro" id="IPR018511">
    <property type="entry name" value="Hemolysin-typ_Ca-bd_CS"/>
</dbReference>
<dbReference type="AlphaFoldDB" id="A0A2Y9B5C8"/>
<dbReference type="SUPFAM" id="SSF53474">
    <property type="entry name" value="alpha/beta-Hydrolases"/>
    <property type="match status" value="2"/>
</dbReference>
<evidence type="ECO:0000313" key="2">
    <source>
        <dbReference type="EMBL" id="SSA51764.1"/>
    </source>
</evidence>
<proteinExistence type="predicted"/>
<sequence>MTATLRDDIVSLAIAAEIAALVYGPQGNGPAQDFGWSADYAAALPEGVEILPRLWADGTEEGGDGIAQGDLRAGGLLVSVGEGAAGSAEALILRGMLAGKATLIYAARGTDPYDQQSAAALGQAWTAAGQAAHYELHRPWIDDAIAFANAPDSGIERVLFVGHSLGGSVADIFAAYDAQRVEPEVTVLSLGSAGLHFGLLTGLDPYRTDEIDPAFVDLSGGAATLRPASFYRGIVQSEDPVYFEDQQPLGLPPLPGIPVELWGHFTNVLVDNLHPEAATLVFDRRDIDVPDRLAFDESGAEHSAASYVAALTAIAADPARAFLTGAQSAPILDLSETGDRTVLTNRSEYMLAGPGADTVLGAGGDDVLSGGAGRDRLVGGAGDDALVGGSGADILQGDAGNDTYLIEDRGDRVRDTEGVDRAILAVEARFQVAGTGVERVEMRAEAGAAWILGDAGATEMVGNGAENVLVSGGGADAMSGGGGADFFAFERTSEAPAVTILDFDATDRLLLDDRFFGLGDGGIDLRALDASEVRALLRTGLADYDGATRSVSVDFDGPDGPGGLAVIARFEGRPALDIGDVMLF</sequence>
<dbReference type="GO" id="GO:0005509">
    <property type="term" value="F:calcium ion binding"/>
    <property type="evidence" value="ECO:0007669"/>
    <property type="project" value="InterPro"/>
</dbReference>
<protein>
    <submittedName>
        <fullName evidence="1">Hemolysin type calcium-binding protein</fullName>
    </submittedName>
    <submittedName>
        <fullName evidence="2">Hemolysin-type calcium-binding repeat-containing protein</fullName>
    </submittedName>
</protein>
<dbReference type="RefSeq" id="WP_109566532.1">
    <property type="nucleotide sequence ID" value="NZ_QGDJ01000025.1"/>
</dbReference>
<evidence type="ECO:0000313" key="4">
    <source>
        <dbReference type="Proteomes" id="UP000251571"/>
    </source>
</evidence>
<dbReference type="PRINTS" id="PR00313">
    <property type="entry name" value="CABNDNGRPT"/>
</dbReference>
<reference evidence="2 4" key="1">
    <citation type="submission" date="2016-10" db="EMBL/GenBank/DDBJ databases">
        <authorList>
            <person name="Cai Z."/>
        </authorList>
    </citation>
    <scope>NUCLEOTIDE SEQUENCE [LARGE SCALE GENOMIC DNA]</scope>
    <source>
        <strain evidence="2 4">DSM 25227</strain>
    </source>
</reference>
<organism evidence="2 4">
    <name type="scientific">Jannaschia seohaensis</name>
    <dbReference type="NCBI Taxonomy" id="475081"/>
    <lineage>
        <taxon>Bacteria</taxon>
        <taxon>Pseudomonadati</taxon>
        <taxon>Pseudomonadota</taxon>
        <taxon>Alphaproteobacteria</taxon>
        <taxon>Rhodobacterales</taxon>
        <taxon>Roseobacteraceae</taxon>
        <taxon>Jannaschia</taxon>
    </lineage>
</organism>
<name>A0A2Y9B5C8_9RHOB</name>
<dbReference type="InterPro" id="IPR001343">
    <property type="entry name" value="Hemolysn_Ca-bd"/>
</dbReference>
<dbReference type="Pfam" id="PF00353">
    <property type="entry name" value="HemolysinCabind"/>
    <property type="match status" value="2"/>
</dbReference>
<dbReference type="Proteomes" id="UP000245839">
    <property type="component" value="Unassembled WGS sequence"/>
</dbReference>
<dbReference type="PROSITE" id="PS00330">
    <property type="entry name" value="HEMOLYSIN_CALCIUM"/>
    <property type="match status" value="2"/>
</dbReference>
<keyword evidence="3" id="KW-1185">Reference proteome</keyword>